<evidence type="ECO:0000313" key="2">
    <source>
        <dbReference type="Proteomes" id="UP000827872"/>
    </source>
</evidence>
<comment type="caution">
    <text evidence="1">The sequence shown here is derived from an EMBL/GenBank/DDBJ whole genome shotgun (WGS) entry which is preliminary data.</text>
</comment>
<keyword evidence="2" id="KW-1185">Reference proteome</keyword>
<proteinExistence type="predicted"/>
<dbReference type="EMBL" id="CM037625">
    <property type="protein sequence ID" value="KAH7998380.1"/>
    <property type="molecule type" value="Genomic_DNA"/>
</dbReference>
<reference evidence="1" key="1">
    <citation type="submission" date="2021-08" db="EMBL/GenBank/DDBJ databases">
        <title>The first chromosome-level gecko genome reveals the dynamic sex chromosomes of Neotropical dwarf geckos (Sphaerodactylidae: Sphaerodactylus).</title>
        <authorList>
            <person name="Pinto B.J."/>
            <person name="Keating S.E."/>
            <person name="Gamble T."/>
        </authorList>
    </citation>
    <scope>NUCLEOTIDE SEQUENCE</scope>
    <source>
        <strain evidence="1">TG3544</strain>
    </source>
</reference>
<dbReference type="Proteomes" id="UP000827872">
    <property type="component" value="Linkage Group LG12"/>
</dbReference>
<name>A0ACB8F096_9SAUR</name>
<gene>
    <name evidence="1" type="ORF">K3G42_015662</name>
</gene>
<evidence type="ECO:0000313" key="1">
    <source>
        <dbReference type="EMBL" id="KAH7998380.1"/>
    </source>
</evidence>
<organism evidence="1 2">
    <name type="scientific">Sphaerodactylus townsendi</name>
    <dbReference type="NCBI Taxonomy" id="933632"/>
    <lineage>
        <taxon>Eukaryota</taxon>
        <taxon>Metazoa</taxon>
        <taxon>Chordata</taxon>
        <taxon>Craniata</taxon>
        <taxon>Vertebrata</taxon>
        <taxon>Euteleostomi</taxon>
        <taxon>Lepidosauria</taxon>
        <taxon>Squamata</taxon>
        <taxon>Bifurcata</taxon>
        <taxon>Gekkota</taxon>
        <taxon>Sphaerodactylidae</taxon>
        <taxon>Sphaerodactylus</taxon>
    </lineage>
</organism>
<protein>
    <submittedName>
        <fullName evidence="1">Uncharacterized protein</fullName>
    </submittedName>
</protein>
<sequence>MARALGNGWKWDRHHELHQDEEATEEDEDFEGHVAKNGEDGLAASQWDLSFTQDNPEDVGLLEELKSYQEHPGAREQSFDLDSGGEADLGSPPPDNAEYQEHDGIQEDLSPLSYWQLQIAERLSVMENEQDEVRSEGQKKRGGASEAGSDGEAYPELSYEGQYGSEYSASPEALRDPLASYKHDKSYSFISDGGEDFSDGSNISPSPSRDAPDLRTGAFAVRSLLGDSSEYPEEIEFSSPSARSPESHALSSPADSTHWTQNLLGHLSIEDLQNSPGIDAETFPESSYAENLGEPVRTVVKMASASTTQRIKAMVKPKERLLGTTGRMAMPHDIRRVGSQPPGRVRKLKADVPHGLPSKFSRQSRSLSPQGRTPQKKESSCQLHPASQVTRVVSNSSQYGRGQLNYPLPDLSKVEPRVKFPKDPETYHPPRGKSPLARSKGSRKPVIFKSPAEIVREVLLSSGEGSPQKCPVPTESVLPEEFKSPRQATELVQQLQEDYHKLLTKYAEAENTIDRLRLGAKVRLYADPPKPSQIDEMGTISQGSKVMTFSIPQIRAAEVTGRSGPALSSALSAASETQSAGLSIHQASTSLPSFVAGGNPRGDGYNSMENPFSGDRLTQVLAAQARKFQGQASWIVESLEELIQMGRMMPQDQLKAFAKLKKAQDALEQTYLQAREEYRQSQNLQEPAGTLGDFDPDRAVEGEIFRLEMRLEELKERINKATQPATRSSSQAAPSPDSWPAQTSDIQTGSPTPSIQAPVPALPTPYPQAPVSKDSPSQIQKDVTVSSVSDEDEEDEEGLPEPLCHKQLLVEKDFDNLLDHYSSFKSLPEVLSIEQLNLYNSGLAPDAVDNVATTGSGKKDGHHRRTSEANETIRISSSQQPQGKEAPDVSPEKTSRIPSTQMEESVPLGSAEKGRPSPVIPKTSSRRQQVLLSPQESMASVAGSGTSEHADRKSFWKTNVAVSEDLRIVSPETDSGFVGSEASRVSPLAQLSKYRSSQSRSHGMLGKLPPRMTDADTLLHLASKRIESTAMESPETGVSASHTQPEGSTQRRGLHSRGTFQMGSPPQWTNSVASEMEPGTDSTHTDSDGEVHNRSSSYRAHPDETRGSPSFSATLLTPARTSWHGLLDSRLERDQAIAALKSEVSQLRQSLEKTLQQSPGPPKQSSSPHGLRTQLPFQSRARIPKSAKLMGKTSRKGTVASEEPHPETKPEGQEKRASLQPNESQLDFSPSESDSSLLKPQKTKSQEATSSRAESRKQSTLQGPYTGTQYSSSTPLPRKPKVHKGSDSCPHCQEITSQPEEEPEHEPNALDPEGCRLPSSDLFRPTLHSARKKTEPCPLCKDTKNRRSKTAHGVDHSRETTSSQDHREEKKPHIRQQPHQSGLWYWALPSPAASISYIPTVPLAAYLPSSAIYCSPTAPTSASSPAGVPINIPGGYQASTLGAWPSQQQPPQGHSCSLMFNFDEMQDLNWALNRAINAAKGVKLTTKRMNRSLASELSKARHLRGSCLF</sequence>
<accession>A0ACB8F096</accession>